<dbReference type="RefSeq" id="WP_284680379.1">
    <property type="nucleotide sequence ID" value="NZ_CP060096.1"/>
</dbReference>
<evidence type="ECO:0000313" key="1">
    <source>
        <dbReference type="EMBL" id="QSZ27671.1"/>
    </source>
</evidence>
<dbReference type="Proteomes" id="UP000671913">
    <property type="component" value="Chromosome"/>
</dbReference>
<dbReference type="EMBL" id="CP060096">
    <property type="protein sequence ID" value="QSZ27671.1"/>
    <property type="molecule type" value="Genomic_DNA"/>
</dbReference>
<gene>
    <name evidence="1" type="ORF">ACETAC_01845</name>
</gene>
<sequence length="95" mass="10336">MALTFYGGGSAEACIRTLIAKYGYNEARSIIEQRVVSKIVNTLIRWGMKPSLVRSLTGGLTWTILQSVIDPGGAIAKYIDSRDAAPNNGWIDVAY</sequence>
<proteinExistence type="predicted"/>
<organism evidence="1 2">
    <name type="scientific">Aceticella autotrophica</name>
    <dbReference type="NCBI Taxonomy" id="2755338"/>
    <lineage>
        <taxon>Bacteria</taxon>
        <taxon>Bacillati</taxon>
        <taxon>Bacillota</taxon>
        <taxon>Clostridia</taxon>
        <taxon>Thermoanaerobacterales</taxon>
        <taxon>Thermoanaerobacteraceae</taxon>
        <taxon>Aceticella</taxon>
    </lineage>
</organism>
<dbReference type="AlphaFoldDB" id="A0A975GB00"/>
<dbReference type="KEGG" id="aaut:ACETAC_01845"/>
<name>A0A975GB00_9THEO</name>
<accession>A0A975GB00</accession>
<keyword evidence="2" id="KW-1185">Reference proteome</keyword>
<protein>
    <submittedName>
        <fullName evidence="1">Uncharacterized protein</fullName>
    </submittedName>
</protein>
<reference evidence="1" key="1">
    <citation type="submission" date="2020-08" db="EMBL/GenBank/DDBJ databases">
        <title>Genomic insights into the carbon and energy metabolism of the first obligate autotrophic acetogenic bacterium Aceticella autotrophica gen. nov., sp. nov.</title>
        <authorList>
            <person name="Toshchakov S.V."/>
            <person name="Elcheninov A.G."/>
            <person name="Kublanov I.V."/>
            <person name="Frolov E.N."/>
            <person name="Lebedinsky A.V."/>
        </authorList>
    </citation>
    <scope>NUCLEOTIDE SEQUENCE</scope>
    <source>
        <strain evidence="1">3443-3Ac</strain>
    </source>
</reference>
<evidence type="ECO:0000313" key="2">
    <source>
        <dbReference type="Proteomes" id="UP000671913"/>
    </source>
</evidence>